<sequence length="139" mass="15116">MTFDEARLRQIFERTQGRCHLCRRPLAFSNHGRSGHRGAWEVEHSIPRSRGGTNRLNNLYAAHITCNRSKGVRSTSAARRRHGYRAAPRSANTVRRDASLGGVVGALIGAALVPPHVRLLGLAAGAVLGYATGEQVEPE</sequence>
<evidence type="ECO:0000313" key="3">
    <source>
        <dbReference type="EMBL" id="PWG61184.1"/>
    </source>
</evidence>
<dbReference type="Gene3D" id="1.10.30.50">
    <property type="match status" value="1"/>
</dbReference>
<keyword evidence="3" id="KW-0378">Hydrolase</keyword>
<proteinExistence type="predicted"/>
<dbReference type="Pfam" id="PF05433">
    <property type="entry name" value="Rick_17kDa_Anti"/>
    <property type="match status" value="1"/>
</dbReference>
<comment type="caution">
    <text evidence="3">The sequence shown here is derived from an EMBL/GenBank/DDBJ whole genome shotgun (WGS) entry which is preliminary data.</text>
</comment>
<dbReference type="RefSeq" id="WP_109680168.1">
    <property type="nucleotide sequence ID" value="NZ_CP086615.1"/>
</dbReference>
<dbReference type="Proteomes" id="UP000245474">
    <property type="component" value="Unassembled WGS sequence"/>
</dbReference>
<feature type="region of interest" description="Disordered" evidence="1">
    <location>
        <begin position="71"/>
        <end position="90"/>
    </location>
</feature>
<evidence type="ECO:0000259" key="2">
    <source>
        <dbReference type="SMART" id="SM00507"/>
    </source>
</evidence>
<gene>
    <name evidence="3" type="ORF">DEM34_17750</name>
</gene>
<dbReference type="AlphaFoldDB" id="A0A2U2MWG0"/>
<keyword evidence="3" id="KW-0540">Nuclease</keyword>
<reference evidence="3 4" key="1">
    <citation type="submission" date="2018-05" db="EMBL/GenBank/DDBJ databases">
        <title>Spiribacter halobius sp. nov., a moderately halophilic bacterium isolated from marine solar saltern.</title>
        <authorList>
            <person name="Zheng W.-S."/>
            <person name="Lu D.-C."/>
            <person name="Du Z.-J."/>
        </authorList>
    </citation>
    <scope>NUCLEOTIDE SEQUENCE [LARGE SCALE GENOMIC DNA]</scope>
    <source>
        <strain evidence="3 4">E85</strain>
    </source>
</reference>
<dbReference type="SMART" id="SM00507">
    <property type="entry name" value="HNHc"/>
    <property type="match status" value="1"/>
</dbReference>
<protein>
    <submittedName>
        <fullName evidence="3">Endonuclease</fullName>
    </submittedName>
</protein>
<dbReference type="GO" id="GO:0004519">
    <property type="term" value="F:endonuclease activity"/>
    <property type="evidence" value="ECO:0007669"/>
    <property type="project" value="UniProtKB-KW"/>
</dbReference>
<name>A0A2U2MWG0_9GAMM</name>
<evidence type="ECO:0000313" key="4">
    <source>
        <dbReference type="Proteomes" id="UP000245474"/>
    </source>
</evidence>
<dbReference type="InterPro" id="IPR003615">
    <property type="entry name" value="HNH_nuc"/>
</dbReference>
<dbReference type="InterPro" id="IPR002711">
    <property type="entry name" value="HNH"/>
</dbReference>
<dbReference type="CDD" id="cd00085">
    <property type="entry name" value="HNHc"/>
    <property type="match status" value="1"/>
</dbReference>
<organism evidence="3 4">
    <name type="scientific">Sediminicurvatus halobius</name>
    <dbReference type="NCBI Taxonomy" id="2182432"/>
    <lineage>
        <taxon>Bacteria</taxon>
        <taxon>Pseudomonadati</taxon>
        <taxon>Pseudomonadota</taxon>
        <taxon>Gammaproteobacteria</taxon>
        <taxon>Chromatiales</taxon>
        <taxon>Ectothiorhodospiraceae</taxon>
        <taxon>Sediminicurvatus</taxon>
    </lineage>
</organism>
<dbReference type="Pfam" id="PF01844">
    <property type="entry name" value="HNH"/>
    <property type="match status" value="1"/>
</dbReference>
<dbReference type="GO" id="GO:0003676">
    <property type="term" value="F:nucleic acid binding"/>
    <property type="evidence" value="ECO:0007669"/>
    <property type="project" value="InterPro"/>
</dbReference>
<dbReference type="GO" id="GO:0019867">
    <property type="term" value="C:outer membrane"/>
    <property type="evidence" value="ECO:0007669"/>
    <property type="project" value="InterPro"/>
</dbReference>
<feature type="domain" description="HNH nuclease" evidence="2">
    <location>
        <begin position="7"/>
        <end position="68"/>
    </location>
</feature>
<dbReference type="OrthoDB" id="9802901at2"/>
<keyword evidence="3" id="KW-0255">Endonuclease</keyword>
<dbReference type="InterPro" id="IPR008816">
    <property type="entry name" value="Gly_zipper_2TM_dom"/>
</dbReference>
<accession>A0A2U2MWG0</accession>
<evidence type="ECO:0000256" key="1">
    <source>
        <dbReference type="SAM" id="MobiDB-lite"/>
    </source>
</evidence>
<dbReference type="EMBL" id="QFFI01000045">
    <property type="protein sequence ID" value="PWG61184.1"/>
    <property type="molecule type" value="Genomic_DNA"/>
</dbReference>
<dbReference type="GO" id="GO:0008270">
    <property type="term" value="F:zinc ion binding"/>
    <property type="evidence" value="ECO:0007669"/>
    <property type="project" value="InterPro"/>
</dbReference>
<keyword evidence="4" id="KW-1185">Reference proteome</keyword>